<evidence type="ECO:0000256" key="2">
    <source>
        <dbReference type="HAMAP-Rule" id="MF_00460"/>
    </source>
</evidence>
<dbReference type="PANTHER" id="PTHR37483:SF1">
    <property type="entry name" value="UPF0125 PROTEIN RATB"/>
    <property type="match status" value="1"/>
</dbReference>
<feature type="region of interest" description="Disordered" evidence="3">
    <location>
        <begin position="87"/>
        <end position="114"/>
    </location>
</feature>
<dbReference type="Proteomes" id="UP000275281">
    <property type="component" value="Unassembled WGS sequence"/>
</dbReference>
<dbReference type="OrthoDB" id="9796575at2"/>
<dbReference type="NCBIfam" id="NF002490">
    <property type="entry name" value="PRK01777.1"/>
    <property type="match status" value="1"/>
</dbReference>
<accession>A0A3N5Y613</accession>
<dbReference type="PANTHER" id="PTHR37483">
    <property type="entry name" value="UPF0125 PROTEIN RATB"/>
    <property type="match status" value="1"/>
</dbReference>
<reference evidence="4 5" key="1">
    <citation type="submission" date="2018-11" db="EMBL/GenBank/DDBJ databases">
        <authorList>
            <person name="Ye M.-Q."/>
            <person name="Du Z.-J."/>
        </authorList>
    </citation>
    <scope>NUCLEOTIDE SEQUENCE [LARGE SCALE GENOMIC DNA]</scope>
    <source>
        <strain evidence="4 5">U0105</strain>
    </source>
</reference>
<proteinExistence type="inferred from homology"/>
<dbReference type="Gene3D" id="3.10.20.280">
    <property type="entry name" value="RnfH-like"/>
    <property type="match status" value="1"/>
</dbReference>
<comment type="similarity">
    <text evidence="1 2">Belongs to the UPF0125 (RnfH) family.</text>
</comment>
<dbReference type="SUPFAM" id="SSF54285">
    <property type="entry name" value="MoaD/ThiS"/>
    <property type="match status" value="1"/>
</dbReference>
<evidence type="ECO:0000313" key="4">
    <source>
        <dbReference type="EMBL" id="RPJ68723.1"/>
    </source>
</evidence>
<dbReference type="HAMAP" id="MF_00460">
    <property type="entry name" value="UPF0125_RnfH"/>
    <property type="match status" value="1"/>
</dbReference>
<dbReference type="InterPro" id="IPR016155">
    <property type="entry name" value="Mopterin_synth/thiamin_S_b"/>
</dbReference>
<dbReference type="AlphaFoldDB" id="A0A3N5Y613"/>
<feature type="compositionally biased region" description="Basic and acidic residues" evidence="3">
    <location>
        <begin position="93"/>
        <end position="104"/>
    </location>
</feature>
<gene>
    <name evidence="4" type="ORF">DRW07_04840</name>
</gene>
<evidence type="ECO:0000313" key="5">
    <source>
        <dbReference type="Proteomes" id="UP000275281"/>
    </source>
</evidence>
<sequence length="114" mass="12684">MSAEVISVEVAYALPHSQTLLEIVVHQGTTVEQAVVLSNITSSYPELDLSNVKYGIWSRVVKPNTVLKDGDRVEIYRPLIADPKEVRKRRAEKAKEEGRADKVTGGRPSKLRAE</sequence>
<evidence type="ECO:0000256" key="1">
    <source>
        <dbReference type="ARBA" id="ARBA00010645"/>
    </source>
</evidence>
<comment type="caution">
    <text evidence="4">The sequence shown here is derived from an EMBL/GenBank/DDBJ whole genome shotgun (WGS) entry which is preliminary data.</text>
</comment>
<dbReference type="RefSeq" id="WP_124026724.1">
    <property type="nucleotide sequence ID" value="NZ_JBHRSN010000005.1"/>
</dbReference>
<dbReference type="InterPro" id="IPR005346">
    <property type="entry name" value="RnfH"/>
</dbReference>
<dbReference type="Pfam" id="PF03658">
    <property type="entry name" value="Ub-RnfH"/>
    <property type="match status" value="1"/>
</dbReference>
<name>A0A3N5Y613_9ALTE</name>
<dbReference type="EMBL" id="RPOK01000001">
    <property type="protein sequence ID" value="RPJ68723.1"/>
    <property type="molecule type" value="Genomic_DNA"/>
</dbReference>
<keyword evidence="5" id="KW-1185">Reference proteome</keyword>
<organism evidence="4 5">
    <name type="scientific">Alteromonas sediminis</name>
    <dbReference type="NCBI Taxonomy" id="2259342"/>
    <lineage>
        <taxon>Bacteria</taxon>
        <taxon>Pseudomonadati</taxon>
        <taxon>Pseudomonadota</taxon>
        <taxon>Gammaproteobacteria</taxon>
        <taxon>Alteromonadales</taxon>
        <taxon>Alteromonadaceae</taxon>
        <taxon>Alteromonas/Salinimonas group</taxon>
        <taxon>Alteromonas</taxon>
    </lineage>
</organism>
<protein>
    <recommendedName>
        <fullName evidence="2">UPF0125 protein DRW07_04840</fullName>
    </recommendedName>
</protein>
<evidence type="ECO:0000256" key="3">
    <source>
        <dbReference type="SAM" id="MobiDB-lite"/>
    </source>
</evidence>
<dbReference type="InterPro" id="IPR037021">
    <property type="entry name" value="RnfH_sf"/>
</dbReference>